<protein>
    <submittedName>
        <fullName evidence="2">Uncharacterized protein</fullName>
    </submittedName>
</protein>
<accession>F9DX77</accession>
<feature type="transmembrane region" description="Helical" evidence="1">
    <location>
        <begin position="27"/>
        <end position="58"/>
    </location>
</feature>
<evidence type="ECO:0000313" key="2">
    <source>
        <dbReference type="EMBL" id="EGQ21125.1"/>
    </source>
</evidence>
<organism evidence="2 3">
    <name type="scientific">Sporosarcina newyorkensis 2681</name>
    <dbReference type="NCBI Taxonomy" id="1027292"/>
    <lineage>
        <taxon>Bacteria</taxon>
        <taxon>Bacillati</taxon>
        <taxon>Bacillota</taxon>
        <taxon>Bacilli</taxon>
        <taxon>Bacillales</taxon>
        <taxon>Caryophanaceae</taxon>
        <taxon>Sporosarcina</taxon>
    </lineage>
</organism>
<dbReference type="AlphaFoldDB" id="F9DX77"/>
<evidence type="ECO:0000313" key="3">
    <source>
        <dbReference type="Proteomes" id="UP000005316"/>
    </source>
</evidence>
<keyword evidence="1" id="KW-0472">Membrane</keyword>
<gene>
    <name evidence="2" type="ORF">HMPREF9372_3408</name>
</gene>
<proteinExistence type="predicted"/>
<dbReference type="HOGENOM" id="CLU_2071664_0_0_9"/>
<reference evidence="2 3" key="1">
    <citation type="submission" date="2011-04" db="EMBL/GenBank/DDBJ databases">
        <authorList>
            <person name="Muzny D."/>
            <person name="Qin X."/>
            <person name="Deng J."/>
            <person name="Jiang H."/>
            <person name="Liu Y."/>
            <person name="Qu J."/>
            <person name="Song X.-Z."/>
            <person name="Zhang L."/>
            <person name="Thornton R."/>
            <person name="Coyle M."/>
            <person name="Francisco L."/>
            <person name="Jackson L."/>
            <person name="Javaid M."/>
            <person name="Korchina V."/>
            <person name="Kovar C."/>
            <person name="Mata R."/>
            <person name="Mathew T."/>
            <person name="Ngo R."/>
            <person name="Nguyen L."/>
            <person name="Nguyen N."/>
            <person name="Okwuonu G."/>
            <person name="Ongeri F."/>
            <person name="Pham C."/>
            <person name="Simmons D."/>
            <person name="Wilczek-Boney K."/>
            <person name="Hale W."/>
            <person name="Jakkamsetti A."/>
            <person name="Pham P."/>
            <person name="Ruth R."/>
            <person name="San Lucas F."/>
            <person name="Warren J."/>
            <person name="Zhang J."/>
            <person name="Zhao Z."/>
            <person name="Zhou C."/>
            <person name="Zhu D."/>
            <person name="Lee S."/>
            <person name="Bess C."/>
            <person name="Blankenburg K."/>
            <person name="Forbes L."/>
            <person name="Fu Q."/>
            <person name="Gubbala S."/>
            <person name="Hirani K."/>
            <person name="Jayaseelan J.C."/>
            <person name="Lara F."/>
            <person name="Munidasa M."/>
            <person name="Palculict T."/>
            <person name="Patil S."/>
            <person name="Pu L.-L."/>
            <person name="Saada N."/>
            <person name="Tang L."/>
            <person name="Weissenberger G."/>
            <person name="Zhu Y."/>
            <person name="Hemphill L."/>
            <person name="Shang Y."/>
            <person name="Youmans B."/>
            <person name="Ayvaz T."/>
            <person name="Ross M."/>
            <person name="Santibanez J."/>
            <person name="Aqrawi P."/>
            <person name="Gross S."/>
            <person name="Joshi V."/>
            <person name="Fowler G."/>
            <person name="Nazareth L."/>
            <person name="Reid J."/>
            <person name="Worley K."/>
            <person name="Petrosino J."/>
            <person name="Highlander S."/>
            <person name="Gibbs R."/>
        </authorList>
    </citation>
    <scope>NUCLEOTIDE SEQUENCE [LARGE SCALE GENOMIC DNA]</scope>
    <source>
        <strain evidence="2 3">2681</strain>
    </source>
</reference>
<keyword evidence="1" id="KW-0812">Transmembrane</keyword>
<keyword evidence="1" id="KW-1133">Transmembrane helix</keyword>
<feature type="transmembrane region" description="Helical" evidence="1">
    <location>
        <begin position="90"/>
        <end position="108"/>
    </location>
</feature>
<sequence>MSEQDLEYKKMAKAQQDYKDSEKASNLYWGMLIVMPLILIGANEATFLVILALFILSVPMIFRKVMYFALSLSPFVFFSLNYGWVGLAVAIIPASIGALASAANYKFVCEKKELESMD</sequence>
<comment type="caution">
    <text evidence="2">The sequence shown here is derived from an EMBL/GenBank/DDBJ whole genome shotgun (WGS) entry which is preliminary data.</text>
</comment>
<dbReference type="Proteomes" id="UP000005316">
    <property type="component" value="Unassembled WGS sequence"/>
</dbReference>
<dbReference type="EMBL" id="AFPZ01000105">
    <property type="protein sequence ID" value="EGQ21125.1"/>
    <property type="molecule type" value="Genomic_DNA"/>
</dbReference>
<evidence type="ECO:0000256" key="1">
    <source>
        <dbReference type="SAM" id="Phobius"/>
    </source>
</evidence>
<dbReference type="RefSeq" id="WP_009498099.1">
    <property type="nucleotide sequence ID" value="NZ_GL982998.1"/>
</dbReference>
<name>F9DX77_9BACL</name>